<name>A0A3B0WZG6_9ZZZZ</name>
<dbReference type="Gene3D" id="1.20.120.160">
    <property type="entry name" value="HPT domain"/>
    <property type="match status" value="1"/>
</dbReference>
<dbReference type="EMBL" id="UOFF01000266">
    <property type="protein sequence ID" value="VAW56652.1"/>
    <property type="molecule type" value="Genomic_DNA"/>
</dbReference>
<evidence type="ECO:0000259" key="2">
    <source>
        <dbReference type="PROSITE" id="PS51832"/>
    </source>
</evidence>
<dbReference type="InterPro" id="IPR003607">
    <property type="entry name" value="HD/PDEase_dom"/>
</dbReference>
<feature type="domain" description="HD-GYP" evidence="2">
    <location>
        <begin position="177"/>
        <end position="368"/>
    </location>
</feature>
<gene>
    <name evidence="3" type="ORF">MNBD_GAMMA07-2</name>
</gene>
<dbReference type="InterPro" id="IPR036641">
    <property type="entry name" value="HPT_dom_sf"/>
</dbReference>
<dbReference type="InterPro" id="IPR008207">
    <property type="entry name" value="Sig_transdc_His_kin_Hpt_dom"/>
</dbReference>
<sequence>MTDYGIDEELIRDFLGEFADSIQELKDTLALDDNEITQEDRVNQLFRCIHSIKSNLRMVGLDALSDSIHTLENTLDDIRDNRLEYTLNFSFILRSTIIQVYDLAESQYQKQDISSPLLQLNQAIQLIGMSEPGMLDKISLDVLLLIDPHADHYTPLETNETPVIPVEATKDPIFEKVSSTIHDDLDYFQELSENLDHILPRWKNRAEHMVELCLNLNHFADDKVDPIQLKAAALLHDMGMAYIPQKVLNNPGKLDCDELILMQNHCRLVHEWLRRLPNWQPASTMVYQHHEHYDGSGYPQGLSGDKICEGARIISIADAYTSLTSDRPYRDRKHPMVKAIMVINSNSGSQFDPDWVTLFNNMIKQRQH</sequence>
<dbReference type="CDD" id="cd00088">
    <property type="entry name" value="HPT"/>
    <property type="match status" value="1"/>
</dbReference>
<accession>A0A3B0WZG6</accession>
<dbReference type="PANTHER" id="PTHR43155">
    <property type="entry name" value="CYCLIC DI-GMP PHOSPHODIESTERASE PA4108-RELATED"/>
    <property type="match status" value="1"/>
</dbReference>
<protein>
    <submittedName>
        <fullName evidence="3">Response regulator/sensory box/HDIG domain protein</fullName>
    </submittedName>
</protein>
<dbReference type="GO" id="GO:0000160">
    <property type="term" value="P:phosphorelay signal transduction system"/>
    <property type="evidence" value="ECO:0007669"/>
    <property type="project" value="InterPro"/>
</dbReference>
<evidence type="ECO:0000259" key="1">
    <source>
        <dbReference type="PROSITE" id="PS50894"/>
    </source>
</evidence>
<proteinExistence type="predicted"/>
<dbReference type="SUPFAM" id="SSF109604">
    <property type="entry name" value="HD-domain/PDEase-like"/>
    <property type="match status" value="1"/>
</dbReference>
<dbReference type="SMART" id="SM00471">
    <property type="entry name" value="HDc"/>
    <property type="match status" value="1"/>
</dbReference>
<dbReference type="CDD" id="cd00077">
    <property type="entry name" value="HDc"/>
    <property type="match status" value="1"/>
</dbReference>
<dbReference type="Pfam" id="PF13487">
    <property type="entry name" value="HD_5"/>
    <property type="match status" value="1"/>
</dbReference>
<dbReference type="PROSITE" id="PS50894">
    <property type="entry name" value="HPT"/>
    <property type="match status" value="1"/>
</dbReference>
<dbReference type="Pfam" id="PF01627">
    <property type="entry name" value="Hpt"/>
    <property type="match status" value="1"/>
</dbReference>
<organism evidence="3">
    <name type="scientific">hydrothermal vent metagenome</name>
    <dbReference type="NCBI Taxonomy" id="652676"/>
    <lineage>
        <taxon>unclassified sequences</taxon>
        <taxon>metagenomes</taxon>
        <taxon>ecological metagenomes</taxon>
    </lineage>
</organism>
<dbReference type="SMART" id="SM00073">
    <property type="entry name" value="HPT"/>
    <property type="match status" value="1"/>
</dbReference>
<dbReference type="AlphaFoldDB" id="A0A3B0WZG6"/>
<dbReference type="PROSITE" id="PS51832">
    <property type="entry name" value="HD_GYP"/>
    <property type="match status" value="1"/>
</dbReference>
<feature type="domain" description="HPt" evidence="1">
    <location>
        <begin position="7"/>
        <end position="111"/>
    </location>
</feature>
<dbReference type="InterPro" id="IPR037522">
    <property type="entry name" value="HD_GYP_dom"/>
</dbReference>
<reference evidence="3" key="1">
    <citation type="submission" date="2018-06" db="EMBL/GenBank/DDBJ databases">
        <authorList>
            <person name="Zhirakovskaya E."/>
        </authorList>
    </citation>
    <scope>NUCLEOTIDE SEQUENCE</scope>
</reference>
<evidence type="ECO:0000313" key="3">
    <source>
        <dbReference type="EMBL" id="VAW56652.1"/>
    </source>
</evidence>
<dbReference type="PANTHER" id="PTHR43155:SF2">
    <property type="entry name" value="CYCLIC DI-GMP PHOSPHODIESTERASE PA4108"/>
    <property type="match status" value="1"/>
</dbReference>
<dbReference type="Gene3D" id="1.10.3210.10">
    <property type="entry name" value="Hypothetical protein af1432"/>
    <property type="match status" value="1"/>
</dbReference>
<dbReference type="SUPFAM" id="SSF47226">
    <property type="entry name" value="Histidine-containing phosphotransfer domain, HPT domain"/>
    <property type="match status" value="1"/>
</dbReference>